<protein>
    <submittedName>
        <fullName evidence="1">Uncharacterized protein</fullName>
    </submittedName>
</protein>
<reference evidence="1 2" key="1">
    <citation type="submission" date="2018-05" db="EMBL/GenBank/DDBJ databases">
        <title>The Hungate 1000. A catalogue of reference genomes from the rumen microbiome.</title>
        <authorList>
            <person name="Kelly W."/>
        </authorList>
    </citation>
    <scope>NUCLEOTIDE SEQUENCE [LARGE SCALE GENOMIC DNA]</scope>
    <source>
        <strain evidence="1 2">NLAE-zl-C242</strain>
    </source>
</reference>
<gene>
    <name evidence="1" type="ORF">A8806_110142</name>
</gene>
<keyword evidence="2" id="KW-1185">Reference proteome</keyword>
<sequence length="83" mass="9497">MKDSIKNVLINLIQEAKRDQERANKSAELVFNTINDIFNNPDLQKIPTGAENAENLEEAIACYIQYGEYDIQGIIKELETIRI</sequence>
<dbReference type="RefSeq" id="WP_109732322.1">
    <property type="nucleotide sequence ID" value="NZ_QGDL01000010.1"/>
</dbReference>
<accession>A0A2Y9C5V2</accession>
<proteinExistence type="predicted"/>
<evidence type="ECO:0000313" key="1">
    <source>
        <dbReference type="EMBL" id="PWJ27967.1"/>
    </source>
</evidence>
<organism evidence="1 2">
    <name type="scientific">Faecalicatena orotica</name>
    <dbReference type="NCBI Taxonomy" id="1544"/>
    <lineage>
        <taxon>Bacteria</taxon>
        <taxon>Bacillati</taxon>
        <taxon>Bacillota</taxon>
        <taxon>Clostridia</taxon>
        <taxon>Lachnospirales</taxon>
        <taxon>Lachnospiraceae</taxon>
        <taxon>Faecalicatena</taxon>
    </lineage>
</organism>
<comment type="caution">
    <text evidence="1">The sequence shown here is derived from an EMBL/GenBank/DDBJ whole genome shotgun (WGS) entry which is preliminary data.</text>
</comment>
<dbReference type="AlphaFoldDB" id="A0A2Y9C5V2"/>
<evidence type="ECO:0000313" key="2">
    <source>
        <dbReference type="Proteomes" id="UP000245845"/>
    </source>
</evidence>
<name>A0A2Y9C5V2_9FIRM</name>
<dbReference type="EMBL" id="QGDL01000010">
    <property type="protein sequence ID" value="PWJ27967.1"/>
    <property type="molecule type" value="Genomic_DNA"/>
</dbReference>
<dbReference type="Proteomes" id="UP000245845">
    <property type="component" value="Unassembled WGS sequence"/>
</dbReference>